<feature type="transmembrane region" description="Helical" evidence="5">
    <location>
        <begin position="137"/>
        <end position="159"/>
    </location>
</feature>
<evidence type="ECO:0000313" key="7">
    <source>
        <dbReference type="EMBL" id="VEH06797.1"/>
    </source>
</evidence>
<dbReference type="CDD" id="cd01044">
    <property type="entry name" value="Ferritin_CCC1_N"/>
    <property type="match status" value="1"/>
</dbReference>
<dbReference type="InterPro" id="IPR008217">
    <property type="entry name" value="Ccc1_fam"/>
</dbReference>
<dbReference type="HOGENOM" id="CLU_038957_1_0_11"/>
<evidence type="ECO:0000313" key="8">
    <source>
        <dbReference type="Proteomes" id="UP000033457"/>
    </source>
</evidence>
<dbReference type="KEGG" id="cku:UL82_03735"/>
<dbReference type="Proteomes" id="UP000271380">
    <property type="component" value="Chromosome"/>
</dbReference>
<dbReference type="EMBL" id="CP011312">
    <property type="protein sequence ID" value="AKE40954.1"/>
    <property type="molecule type" value="Genomic_DNA"/>
</dbReference>
<dbReference type="Pfam" id="PF01988">
    <property type="entry name" value="VIT1"/>
    <property type="match status" value="1"/>
</dbReference>
<feature type="transmembrane region" description="Helical" evidence="5">
    <location>
        <begin position="302"/>
        <end position="327"/>
    </location>
</feature>
<dbReference type="EMBL" id="LR134377">
    <property type="protein sequence ID" value="VEH06797.1"/>
    <property type="molecule type" value="Genomic_DNA"/>
</dbReference>
<dbReference type="RefSeq" id="WP_046439065.1">
    <property type="nucleotide sequence ID" value="NZ_CP011312.1"/>
</dbReference>
<dbReference type="GO" id="GO:0012505">
    <property type="term" value="C:endomembrane system"/>
    <property type="evidence" value="ECO:0007669"/>
    <property type="project" value="UniProtKB-SubCell"/>
</dbReference>
<dbReference type="GO" id="GO:0005384">
    <property type="term" value="F:manganese ion transmembrane transporter activity"/>
    <property type="evidence" value="ECO:0007669"/>
    <property type="project" value="InterPro"/>
</dbReference>
<feature type="transmembrane region" description="Helical" evidence="5">
    <location>
        <begin position="339"/>
        <end position="360"/>
    </location>
</feature>
<dbReference type="STRING" id="35755.UL82_03735"/>
<reference evidence="7 9" key="2">
    <citation type="submission" date="2018-12" db="EMBL/GenBank/DDBJ databases">
        <authorList>
            <consortium name="Pathogen Informatics"/>
        </authorList>
    </citation>
    <scope>NUCLEOTIDE SEQUENCE [LARGE SCALE GENOMIC DNA]</scope>
    <source>
        <strain evidence="7 9">NCTC949</strain>
    </source>
</reference>
<gene>
    <name evidence="7" type="primary">pcl1</name>
    <name evidence="7" type="ORF">NCTC949_01311</name>
    <name evidence="6" type="ORF">UL82_03735</name>
</gene>
<evidence type="ECO:0000256" key="5">
    <source>
        <dbReference type="SAM" id="Phobius"/>
    </source>
</evidence>
<keyword evidence="2 5" id="KW-0812">Transmembrane</keyword>
<keyword evidence="3 5" id="KW-1133">Transmembrane helix</keyword>
<dbReference type="Proteomes" id="UP000033457">
    <property type="component" value="Chromosome"/>
</dbReference>
<evidence type="ECO:0000313" key="6">
    <source>
        <dbReference type="EMBL" id="AKE40954.1"/>
    </source>
</evidence>
<evidence type="ECO:0000256" key="4">
    <source>
        <dbReference type="ARBA" id="ARBA00023136"/>
    </source>
</evidence>
<evidence type="ECO:0000256" key="3">
    <source>
        <dbReference type="ARBA" id="ARBA00022989"/>
    </source>
</evidence>
<sequence>MPTYKQIKRWQQYLANERAEAAVYRELAKRKEGEEREILLSLAEAEQRHEEYWRTLLGNDVGMPRSPGFSTRLLGFMARHFGNVFVLAMMQTAEQRNPYETDADATAQMRADEAIHAEIVRGLAAQGREKMSGNFRAAIFGANDGLVSNLALVLGVIGSGLGTNIIVLTGISGLLAGALSMAAGEYISVKSQEELLDASTPHPKTKEKVPALDVNANELALVYRARGMSESEAGAYAAQMFAELAAHQGINDQSFIGSLDFDDSVAEVEENGAIQAAISSFLCFALGAFVPIFPFLFGLSVITASIIALIIVGLVLMITGSITGILSGKPPLKRALRQLVIGLAAAAVTYGLGSLFGVAIT</sequence>
<dbReference type="InterPro" id="IPR009078">
    <property type="entry name" value="Ferritin-like_SF"/>
</dbReference>
<evidence type="ECO:0000256" key="2">
    <source>
        <dbReference type="ARBA" id="ARBA00022692"/>
    </source>
</evidence>
<keyword evidence="4 5" id="KW-0472">Membrane</keyword>
<accession>A0A0F6TCM8</accession>
<dbReference type="OrthoDB" id="9789677at2"/>
<name>A0A0F6TCM8_9CORY</name>
<comment type="subcellular location">
    <subcellularLocation>
        <location evidence="1">Endomembrane system</location>
        <topology evidence="1">Multi-pass membrane protein</topology>
    </subcellularLocation>
</comment>
<protein>
    <submittedName>
        <fullName evidence="7">Fe 2+/Mn2+ transporter pcl1</fullName>
    </submittedName>
    <submittedName>
        <fullName evidence="6">Putative membrane protein</fullName>
    </submittedName>
</protein>
<dbReference type="SUPFAM" id="SSF47240">
    <property type="entry name" value="Ferritin-like"/>
    <property type="match status" value="1"/>
</dbReference>
<dbReference type="AlphaFoldDB" id="A0A0F6TCM8"/>
<reference evidence="6 8" key="1">
    <citation type="journal article" date="2015" name="Genome Announc.">
        <title>Complete Genome Sequence of Corynebacterium kutscheri DSM 20755, a Corynebacterial Type Strain with Remarkably Low G+C Content of Chromosomal DNA.</title>
        <authorList>
            <person name="Ruckert C."/>
            <person name="Albersmeier A."/>
            <person name="Winkler A."/>
            <person name="Tauch A."/>
        </authorList>
    </citation>
    <scope>NUCLEOTIDE SEQUENCE [LARGE SCALE GENOMIC DNA]</scope>
    <source>
        <strain evidence="6 8">DSM 20755</strain>
    </source>
</reference>
<feature type="transmembrane region" description="Helical" evidence="5">
    <location>
        <begin position="276"/>
        <end position="296"/>
    </location>
</feature>
<organism evidence="6 8">
    <name type="scientific">Corynebacterium kutscheri</name>
    <dbReference type="NCBI Taxonomy" id="35755"/>
    <lineage>
        <taxon>Bacteria</taxon>
        <taxon>Bacillati</taxon>
        <taxon>Actinomycetota</taxon>
        <taxon>Actinomycetes</taxon>
        <taxon>Mycobacteriales</taxon>
        <taxon>Corynebacteriaceae</taxon>
        <taxon>Corynebacterium</taxon>
    </lineage>
</organism>
<proteinExistence type="predicted"/>
<dbReference type="InterPro" id="IPR039376">
    <property type="entry name" value="Ferritin_CCC1_N"/>
</dbReference>
<evidence type="ECO:0000256" key="1">
    <source>
        <dbReference type="ARBA" id="ARBA00004127"/>
    </source>
</evidence>
<dbReference type="PANTHER" id="PTHR31851">
    <property type="entry name" value="FE(2+)/MN(2+) TRANSPORTER PCL1"/>
    <property type="match status" value="1"/>
</dbReference>
<dbReference type="GO" id="GO:0030026">
    <property type="term" value="P:intracellular manganese ion homeostasis"/>
    <property type="evidence" value="ECO:0007669"/>
    <property type="project" value="InterPro"/>
</dbReference>
<evidence type="ECO:0000313" key="9">
    <source>
        <dbReference type="Proteomes" id="UP000271380"/>
    </source>
</evidence>
<keyword evidence="8" id="KW-1185">Reference proteome</keyword>
<dbReference type="CDD" id="cd02433">
    <property type="entry name" value="Nodulin-21_like_2"/>
    <property type="match status" value="1"/>
</dbReference>